<protein>
    <recommendedName>
        <fullName evidence="3">Phospholipase B1, membrane-associated-like</fullName>
    </recommendedName>
</protein>
<dbReference type="GO" id="GO:0004620">
    <property type="term" value="F:phospholipase activity"/>
    <property type="evidence" value="ECO:0007669"/>
    <property type="project" value="InterPro"/>
</dbReference>
<evidence type="ECO:0008006" key="3">
    <source>
        <dbReference type="Google" id="ProtNLM"/>
    </source>
</evidence>
<proteinExistence type="predicted"/>
<dbReference type="InterPro" id="IPR036514">
    <property type="entry name" value="SGNH_hydro_sf"/>
</dbReference>
<dbReference type="PANTHER" id="PTHR21325">
    <property type="entry name" value="PHOSPHOLIPASE B, PLB1"/>
    <property type="match status" value="1"/>
</dbReference>
<dbReference type="PANTHER" id="PTHR21325:SF31">
    <property type="entry name" value="GH22081P-RELATED"/>
    <property type="match status" value="1"/>
</dbReference>
<dbReference type="AlphaFoldDB" id="A0A9P0GFM6"/>
<dbReference type="Gene3D" id="3.40.50.1110">
    <property type="entry name" value="SGNH hydrolase"/>
    <property type="match status" value="1"/>
</dbReference>
<evidence type="ECO:0000313" key="2">
    <source>
        <dbReference type="Proteomes" id="UP001153636"/>
    </source>
</evidence>
<reference evidence="1" key="1">
    <citation type="submission" date="2022-01" db="EMBL/GenBank/DDBJ databases">
        <authorList>
            <person name="King R."/>
        </authorList>
    </citation>
    <scope>NUCLEOTIDE SEQUENCE</scope>
</reference>
<name>A0A9P0GFM6_9CUCU</name>
<dbReference type="Proteomes" id="UP001153636">
    <property type="component" value="Chromosome 3"/>
</dbReference>
<gene>
    <name evidence="1" type="ORF">PSYICH_LOCUS8561</name>
</gene>
<evidence type="ECO:0000313" key="1">
    <source>
        <dbReference type="EMBL" id="CAH1108050.1"/>
    </source>
</evidence>
<dbReference type="InterPro" id="IPR001087">
    <property type="entry name" value="GDSL"/>
</dbReference>
<dbReference type="EMBL" id="OV651815">
    <property type="protein sequence ID" value="CAH1108050.1"/>
    <property type="molecule type" value="Genomic_DNA"/>
</dbReference>
<keyword evidence="2" id="KW-1185">Reference proteome</keyword>
<dbReference type="OrthoDB" id="10265800at2759"/>
<organism evidence="1 2">
    <name type="scientific">Psylliodes chrysocephalus</name>
    <dbReference type="NCBI Taxonomy" id="3402493"/>
    <lineage>
        <taxon>Eukaryota</taxon>
        <taxon>Metazoa</taxon>
        <taxon>Ecdysozoa</taxon>
        <taxon>Arthropoda</taxon>
        <taxon>Hexapoda</taxon>
        <taxon>Insecta</taxon>
        <taxon>Pterygota</taxon>
        <taxon>Neoptera</taxon>
        <taxon>Endopterygota</taxon>
        <taxon>Coleoptera</taxon>
        <taxon>Polyphaga</taxon>
        <taxon>Cucujiformia</taxon>
        <taxon>Chrysomeloidea</taxon>
        <taxon>Chrysomelidae</taxon>
        <taxon>Galerucinae</taxon>
        <taxon>Alticini</taxon>
        <taxon>Psylliodes</taxon>
    </lineage>
</organism>
<dbReference type="SUPFAM" id="SSF52266">
    <property type="entry name" value="SGNH hydrolase"/>
    <property type="match status" value="1"/>
</dbReference>
<dbReference type="Pfam" id="PF00657">
    <property type="entry name" value="Lipase_GDSL"/>
    <property type="match status" value="1"/>
</dbReference>
<dbReference type="GO" id="GO:0006644">
    <property type="term" value="P:phospholipid metabolic process"/>
    <property type="evidence" value="ECO:0007669"/>
    <property type="project" value="TreeGrafter"/>
</dbReference>
<accession>A0A9P0GFM6</accession>
<dbReference type="InterPro" id="IPR038885">
    <property type="entry name" value="PLB1"/>
</dbReference>
<sequence length="213" mass="24796">MDVKNDWKMVTVFFGANDLCSAQCYDKVAAAPSSHVAKLRRALDYLEDHLPRTFVNLIPVLDVSVSLRIKRTVMCRFLHRLFCECFHKGGDEFNVITSLTKAYQLAEEELILSGRYDKRDDFTVVLQPFMKLFNAPEDPVHRYDEVIDISYITHDCFHFSQKGHALAANMLWNNLLEPVGRKDTKKLKRVLDIFRCPQENVPFLFTNRNSYLE</sequence>